<evidence type="ECO:0000259" key="2">
    <source>
        <dbReference type="Pfam" id="PF00582"/>
    </source>
</evidence>
<comment type="similarity">
    <text evidence="1">Belongs to the universal stress protein A family.</text>
</comment>
<evidence type="ECO:0000313" key="3">
    <source>
        <dbReference type="EMBL" id="KRM93036.1"/>
    </source>
</evidence>
<proteinExistence type="inferred from homology"/>
<dbReference type="CDD" id="cd00293">
    <property type="entry name" value="USP-like"/>
    <property type="match status" value="1"/>
</dbReference>
<dbReference type="InterPro" id="IPR006015">
    <property type="entry name" value="Universal_stress_UspA"/>
</dbReference>
<organism evidence="3 4">
    <name type="scientific">Loigolactobacillus rennini DSM 20253</name>
    <dbReference type="NCBI Taxonomy" id="1423796"/>
    <lineage>
        <taxon>Bacteria</taxon>
        <taxon>Bacillati</taxon>
        <taxon>Bacillota</taxon>
        <taxon>Bacilli</taxon>
        <taxon>Lactobacillales</taxon>
        <taxon>Lactobacillaceae</taxon>
        <taxon>Loigolactobacillus</taxon>
    </lineage>
</organism>
<dbReference type="Proteomes" id="UP000051638">
    <property type="component" value="Unassembled WGS sequence"/>
</dbReference>
<sequence length="161" mass="18232">MTWPVQKSYNEEKSKGGDFMQQPTYLVAVDGSKNAKRAFQTALKLAVNTQAQLKILYVINDRGYDQQRFKPEYLRLIDAEHQLAEELTTEYTTIAQQQQIAVQPILKYGYPKEQIIAYSQKQPVDLIFLGITGNNAFEAGELGATASYVIRHTPANVFLVK</sequence>
<dbReference type="SUPFAM" id="SSF52402">
    <property type="entry name" value="Adenine nucleotide alpha hydrolases-like"/>
    <property type="match status" value="1"/>
</dbReference>
<name>A0A0R2CZ58_9LACO</name>
<dbReference type="InterPro" id="IPR006016">
    <property type="entry name" value="UspA"/>
</dbReference>
<dbReference type="PATRIC" id="fig|1423796.3.peg.746"/>
<dbReference type="Gene3D" id="3.40.50.620">
    <property type="entry name" value="HUPs"/>
    <property type="match status" value="1"/>
</dbReference>
<comment type="caution">
    <text evidence="3">The sequence shown here is derived from an EMBL/GenBank/DDBJ whole genome shotgun (WGS) entry which is preliminary data.</text>
</comment>
<dbReference type="STRING" id="1423796.FC24_GL000728"/>
<dbReference type="InterPro" id="IPR014729">
    <property type="entry name" value="Rossmann-like_a/b/a_fold"/>
</dbReference>
<dbReference type="Pfam" id="PF00582">
    <property type="entry name" value="Usp"/>
    <property type="match status" value="1"/>
</dbReference>
<evidence type="ECO:0000313" key="4">
    <source>
        <dbReference type="Proteomes" id="UP000051638"/>
    </source>
</evidence>
<gene>
    <name evidence="3" type="ORF">FC24_GL000728</name>
</gene>
<dbReference type="PANTHER" id="PTHR46268:SF6">
    <property type="entry name" value="UNIVERSAL STRESS PROTEIN UP12"/>
    <property type="match status" value="1"/>
</dbReference>
<dbReference type="PANTHER" id="PTHR46268">
    <property type="entry name" value="STRESS RESPONSE PROTEIN NHAX"/>
    <property type="match status" value="1"/>
</dbReference>
<keyword evidence="4" id="KW-1185">Reference proteome</keyword>
<protein>
    <submittedName>
        <fullName evidence="3">UspA domain-containing protein</fullName>
    </submittedName>
</protein>
<evidence type="ECO:0000256" key="1">
    <source>
        <dbReference type="ARBA" id="ARBA00008791"/>
    </source>
</evidence>
<reference evidence="3 4" key="1">
    <citation type="journal article" date="2015" name="Genome Announc.">
        <title>Expanding the biotechnology potential of lactobacilli through comparative genomics of 213 strains and associated genera.</title>
        <authorList>
            <person name="Sun Z."/>
            <person name="Harris H.M."/>
            <person name="McCann A."/>
            <person name="Guo C."/>
            <person name="Argimon S."/>
            <person name="Zhang W."/>
            <person name="Yang X."/>
            <person name="Jeffery I.B."/>
            <person name="Cooney J.C."/>
            <person name="Kagawa T.F."/>
            <person name="Liu W."/>
            <person name="Song Y."/>
            <person name="Salvetti E."/>
            <person name="Wrobel A."/>
            <person name="Rasinkangas P."/>
            <person name="Parkhill J."/>
            <person name="Rea M.C."/>
            <person name="O'Sullivan O."/>
            <person name="Ritari J."/>
            <person name="Douillard F.P."/>
            <person name="Paul Ross R."/>
            <person name="Yang R."/>
            <person name="Briner A.E."/>
            <person name="Felis G.E."/>
            <person name="de Vos W.M."/>
            <person name="Barrangou R."/>
            <person name="Klaenhammer T.R."/>
            <person name="Caufield P.W."/>
            <person name="Cui Y."/>
            <person name="Zhang H."/>
            <person name="O'Toole P.W."/>
        </authorList>
    </citation>
    <scope>NUCLEOTIDE SEQUENCE [LARGE SCALE GENOMIC DNA]</scope>
    <source>
        <strain evidence="3 4">DSM 20253</strain>
    </source>
</reference>
<accession>A0A0R2CZ58</accession>
<dbReference type="EMBL" id="AYYI01000103">
    <property type="protein sequence ID" value="KRM93036.1"/>
    <property type="molecule type" value="Genomic_DNA"/>
</dbReference>
<dbReference type="AlphaFoldDB" id="A0A0R2CZ58"/>
<feature type="domain" description="UspA" evidence="2">
    <location>
        <begin position="26"/>
        <end position="161"/>
    </location>
</feature>
<dbReference type="PRINTS" id="PR01438">
    <property type="entry name" value="UNVRSLSTRESS"/>
</dbReference>